<name>A0A9D2WQM7_9FIRM</name>
<gene>
    <name evidence="2" type="ORF">SPSYN_01277</name>
</gene>
<dbReference type="EMBL" id="LSRS01000003">
    <property type="protein sequence ID" value="KAF1085141.1"/>
    <property type="molecule type" value="Genomic_DNA"/>
</dbReference>
<keyword evidence="1" id="KW-0472">Membrane</keyword>
<evidence type="ECO:0000256" key="1">
    <source>
        <dbReference type="SAM" id="Phobius"/>
    </source>
</evidence>
<keyword evidence="1" id="KW-0812">Transmembrane</keyword>
<protein>
    <submittedName>
        <fullName evidence="2">Uncharacterized protein</fullName>
    </submittedName>
</protein>
<feature type="transmembrane region" description="Helical" evidence="1">
    <location>
        <begin position="48"/>
        <end position="68"/>
    </location>
</feature>
<organism evidence="2 3">
    <name type="scientific">Sporotomaculum syntrophicum</name>
    <dbReference type="NCBI Taxonomy" id="182264"/>
    <lineage>
        <taxon>Bacteria</taxon>
        <taxon>Bacillati</taxon>
        <taxon>Bacillota</taxon>
        <taxon>Clostridia</taxon>
        <taxon>Eubacteriales</taxon>
        <taxon>Desulfallaceae</taxon>
        <taxon>Sporotomaculum</taxon>
    </lineage>
</organism>
<proteinExistence type="predicted"/>
<comment type="caution">
    <text evidence="2">The sequence shown here is derived from an EMBL/GenBank/DDBJ whole genome shotgun (WGS) entry which is preliminary data.</text>
</comment>
<evidence type="ECO:0000313" key="3">
    <source>
        <dbReference type="Proteomes" id="UP000798488"/>
    </source>
</evidence>
<dbReference type="AlphaFoldDB" id="A0A9D2WQM7"/>
<feature type="transmembrane region" description="Helical" evidence="1">
    <location>
        <begin position="12"/>
        <end position="36"/>
    </location>
</feature>
<dbReference type="Proteomes" id="UP000798488">
    <property type="component" value="Unassembled WGS sequence"/>
</dbReference>
<keyword evidence="3" id="KW-1185">Reference proteome</keyword>
<sequence length="79" mass="8904">MVLAFVNISKAPGIVLIILRGCYWITVSYLGEIGYFRKNGDTKKTHHQAMVCFLVLGEAGWLLTNLTINNLTIMEYIVI</sequence>
<keyword evidence="1" id="KW-1133">Transmembrane helix</keyword>
<accession>A0A9D2WQM7</accession>
<evidence type="ECO:0000313" key="2">
    <source>
        <dbReference type="EMBL" id="KAF1085141.1"/>
    </source>
</evidence>
<reference evidence="2" key="1">
    <citation type="submission" date="2016-02" db="EMBL/GenBank/DDBJ databases">
        <title>Draft Genome Sequence of Sporotomaculum syntrophicum Strain FB, a Syntrophic Benzoate Degrader.</title>
        <authorList>
            <person name="Nobu M.K."/>
            <person name="Narihiro T."/>
            <person name="Qiu Y.-L."/>
            <person name="Ohashi A."/>
            <person name="Liu W.-T."/>
            <person name="Yuji S."/>
        </authorList>
    </citation>
    <scope>NUCLEOTIDE SEQUENCE</scope>
    <source>
        <strain evidence="2">FB</strain>
    </source>
</reference>